<sequence length="245" mass="28070">AWFFLIDTARFKNDYGSIEMLILLIEDHHLLAETIMDYLAIEDIEVDYAARGFQGLELAKTNTYDAIVLDINLPDMDGFNVCKQLRQQYNIDTPVLMLTARDQLDDKLTGFECGADDYLVKPFANQELVARLTALMKRQRGEVTRKRSQIGNLILDSSSQQVWRANKEIILSPTGFRILRILMRESPAIVSREAMQQELWGTDMPDTDVLRSHVYNLRKVLDHPFEFAMIQTVKGVGLRLVNSEG</sequence>
<evidence type="ECO:0000256" key="4">
    <source>
        <dbReference type="ARBA" id="ARBA00023125"/>
    </source>
</evidence>
<evidence type="ECO:0000256" key="6">
    <source>
        <dbReference type="PROSITE-ProRule" id="PRU00169"/>
    </source>
</evidence>
<dbReference type="InterPro" id="IPR036388">
    <property type="entry name" value="WH-like_DNA-bd_sf"/>
</dbReference>
<protein>
    <submittedName>
        <fullName evidence="10">DNA-binding response regulator ColR</fullName>
    </submittedName>
</protein>
<dbReference type="PANTHER" id="PTHR48111:SF22">
    <property type="entry name" value="REGULATOR OF RPOS"/>
    <property type="match status" value="1"/>
</dbReference>
<feature type="modified residue" description="4-aspartylphosphate" evidence="6">
    <location>
        <position position="70"/>
    </location>
</feature>
<accession>A0A6S6S243</accession>
<dbReference type="AlphaFoldDB" id="A0A6S6S243"/>
<dbReference type="GO" id="GO:0032993">
    <property type="term" value="C:protein-DNA complex"/>
    <property type="evidence" value="ECO:0007669"/>
    <property type="project" value="TreeGrafter"/>
</dbReference>
<evidence type="ECO:0000259" key="9">
    <source>
        <dbReference type="PROSITE" id="PS51755"/>
    </source>
</evidence>
<dbReference type="InterPro" id="IPR001867">
    <property type="entry name" value="OmpR/PhoB-type_DNA-bd"/>
</dbReference>
<dbReference type="GO" id="GO:0000156">
    <property type="term" value="F:phosphorelay response regulator activity"/>
    <property type="evidence" value="ECO:0007669"/>
    <property type="project" value="TreeGrafter"/>
</dbReference>
<evidence type="ECO:0000256" key="5">
    <source>
        <dbReference type="ARBA" id="ARBA00023163"/>
    </source>
</evidence>
<evidence type="ECO:0000259" key="8">
    <source>
        <dbReference type="PROSITE" id="PS50110"/>
    </source>
</evidence>
<dbReference type="InterPro" id="IPR016032">
    <property type="entry name" value="Sig_transdc_resp-reg_C-effctor"/>
</dbReference>
<dbReference type="PROSITE" id="PS51755">
    <property type="entry name" value="OMPR_PHOB"/>
    <property type="match status" value="1"/>
</dbReference>
<dbReference type="CDD" id="cd00383">
    <property type="entry name" value="trans_reg_C"/>
    <property type="match status" value="1"/>
</dbReference>
<dbReference type="GO" id="GO:0000976">
    <property type="term" value="F:transcription cis-regulatory region binding"/>
    <property type="evidence" value="ECO:0007669"/>
    <property type="project" value="TreeGrafter"/>
</dbReference>
<dbReference type="GO" id="GO:0005829">
    <property type="term" value="C:cytosol"/>
    <property type="evidence" value="ECO:0007669"/>
    <property type="project" value="TreeGrafter"/>
</dbReference>
<dbReference type="SMART" id="SM00448">
    <property type="entry name" value="REC"/>
    <property type="match status" value="1"/>
</dbReference>
<keyword evidence="3" id="KW-0805">Transcription regulation</keyword>
<feature type="DNA-binding region" description="OmpR/PhoB-type" evidence="7">
    <location>
        <begin position="145"/>
        <end position="242"/>
    </location>
</feature>
<evidence type="ECO:0000256" key="2">
    <source>
        <dbReference type="ARBA" id="ARBA00023012"/>
    </source>
</evidence>
<dbReference type="SUPFAM" id="SSF46894">
    <property type="entry name" value="C-terminal effector domain of the bipartite response regulators"/>
    <property type="match status" value="1"/>
</dbReference>
<evidence type="ECO:0000256" key="3">
    <source>
        <dbReference type="ARBA" id="ARBA00023015"/>
    </source>
</evidence>
<dbReference type="PANTHER" id="PTHR48111">
    <property type="entry name" value="REGULATOR OF RPOS"/>
    <property type="match status" value="1"/>
</dbReference>
<dbReference type="Gene3D" id="1.10.10.10">
    <property type="entry name" value="Winged helix-like DNA-binding domain superfamily/Winged helix DNA-binding domain"/>
    <property type="match status" value="1"/>
</dbReference>
<dbReference type="Pfam" id="PF00072">
    <property type="entry name" value="Response_reg"/>
    <property type="match status" value="1"/>
</dbReference>
<evidence type="ECO:0000313" key="10">
    <source>
        <dbReference type="EMBL" id="CAA6800213.1"/>
    </source>
</evidence>
<name>A0A6S6S243_9GAMM</name>
<reference evidence="10" key="1">
    <citation type="submission" date="2020-01" db="EMBL/GenBank/DDBJ databases">
        <authorList>
            <person name="Meier V. D."/>
            <person name="Meier V D."/>
        </authorList>
    </citation>
    <scope>NUCLEOTIDE SEQUENCE</scope>
    <source>
        <strain evidence="10">HLG_WM_MAG_08</strain>
    </source>
</reference>
<feature type="non-terminal residue" evidence="10">
    <location>
        <position position="1"/>
    </location>
</feature>
<dbReference type="Gene3D" id="3.40.50.2300">
    <property type="match status" value="1"/>
</dbReference>
<keyword evidence="5" id="KW-0804">Transcription</keyword>
<keyword evidence="1 6" id="KW-0597">Phosphoprotein</keyword>
<keyword evidence="2" id="KW-0902">Two-component regulatory system</keyword>
<evidence type="ECO:0000256" key="1">
    <source>
        <dbReference type="ARBA" id="ARBA00022553"/>
    </source>
</evidence>
<dbReference type="SMART" id="SM00862">
    <property type="entry name" value="Trans_reg_C"/>
    <property type="match status" value="1"/>
</dbReference>
<feature type="domain" description="Response regulatory" evidence="8">
    <location>
        <begin position="21"/>
        <end position="136"/>
    </location>
</feature>
<dbReference type="CDD" id="cd17624">
    <property type="entry name" value="REC_OmpR_PmrA-like"/>
    <property type="match status" value="1"/>
</dbReference>
<keyword evidence="4 7" id="KW-0238">DNA-binding</keyword>
<dbReference type="EMBL" id="CACVAV010000005">
    <property type="protein sequence ID" value="CAA6800213.1"/>
    <property type="molecule type" value="Genomic_DNA"/>
</dbReference>
<dbReference type="Pfam" id="PF00486">
    <property type="entry name" value="Trans_reg_C"/>
    <property type="match status" value="1"/>
</dbReference>
<dbReference type="GO" id="GO:0006355">
    <property type="term" value="P:regulation of DNA-templated transcription"/>
    <property type="evidence" value="ECO:0007669"/>
    <property type="project" value="InterPro"/>
</dbReference>
<proteinExistence type="predicted"/>
<dbReference type="InterPro" id="IPR011006">
    <property type="entry name" value="CheY-like_superfamily"/>
</dbReference>
<dbReference type="Gene3D" id="6.10.250.690">
    <property type="match status" value="1"/>
</dbReference>
<dbReference type="InterPro" id="IPR001789">
    <property type="entry name" value="Sig_transdc_resp-reg_receiver"/>
</dbReference>
<feature type="domain" description="OmpR/PhoB-type" evidence="9">
    <location>
        <begin position="145"/>
        <end position="242"/>
    </location>
</feature>
<organism evidence="10">
    <name type="scientific">uncultured Thiotrichaceae bacterium</name>
    <dbReference type="NCBI Taxonomy" id="298394"/>
    <lineage>
        <taxon>Bacteria</taxon>
        <taxon>Pseudomonadati</taxon>
        <taxon>Pseudomonadota</taxon>
        <taxon>Gammaproteobacteria</taxon>
        <taxon>Thiotrichales</taxon>
        <taxon>Thiotrichaceae</taxon>
        <taxon>environmental samples</taxon>
    </lineage>
</organism>
<gene>
    <name evidence="10" type="ORF">HELGO_WM68245</name>
</gene>
<dbReference type="SUPFAM" id="SSF52172">
    <property type="entry name" value="CheY-like"/>
    <property type="match status" value="1"/>
</dbReference>
<dbReference type="PROSITE" id="PS50110">
    <property type="entry name" value="RESPONSE_REGULATORY"/>
    <property type="match status" value="1"/>
</dbReference>
<evidence type="ECO:0000256" key="7">
    <source>
        <dbReference type="PROSITE-ProRule" id="PRU01091"/>
    </source>
</evidence>
<dbReference type="InterPro" id="IPR039420">
    <property type="entry name" value="WalR-like"/>
</dbReference>